<dbReference type="GO" id="GO:0005886">
    <property type="term" value="C:plasma membrane"/>
    <property type="evidence" value="ECO:0007669"/>
    <property type="project" value="UniProtKB-SubCell"/>
</dbReference>
<evidence type="ECO:0000313" key="9">
    <source>
        <dbReference type="Proteomes" id="UP000503482"/>
    </source>
</evidence>
<proteinExistence type="inferred from homology"/>
<comment type="subcellular location">
    <subcellularLocation>
        <location evidence="1 7">Cell membrane</location>
        <topology evidence="1 7">Multi-pass membrane protein</topology>
    </subcellularLocation>
</comment>
<protein>
    <recommendedName>
        <fullName evidence="7">Flagellar biosynthesis protein FlhA</fullName>
    </recommendedName>
</protein>
<dbReference type="RefSeq" id="WP_128359652.1">
    <property type="nucleotide sequence ID" value="NZ_CP053840.1"/>
</dbReference>
<dbReference type="PRINTS" id="PR00949">
    <property type="entry name" value="TYPE3IMAPROT"/>
</dbReference>
<feature type="transmembrane region" description="Helical" evidence="7">
    <location>
        <begin position="279"/>
        <end position="295"/>
    </location>
</feature>
<name>A0AAE7BD23_9BACT</name>
<feature type="transmembrane region" description="Helical" evidence="7">
    <location>
        <begin position="35"/>
        <end position="54"/>
    </location>
</feature>
<feature type="transmembrane region" description="Helical" evidence="7">
    <location>
        <begin position="106"/>
        <end position="129"/>
    </location>
</feature>
<keyword evidence="8" id="KW-0969">Cilium</keyword>
<keyword evidence="7" id="KW-0813">Transport</keyword>
<feature type="transmembrane region" description="Helical" evidence="7">
    <location>
        <begin position="66"/>
        <end position="86"/>
    </location>
</feature>
<evidence type="ECO:0000256" key="7">
    <source>
        <dbReference type="RuleBase" id="RU364093"/>
    </source>
</evidence>
<feature type="transmembrane region" description="Helical" evidence="7">
    <location>
        <begin position="198"/>
        <end position="218"/>
    </location>
</feature>
<keyword evidence="5 7" id="KW-1133">Transmembrane helix</keyword>
<feature type="transmembrane region" description="Helical" evidence="7">
    <location>
        <begin position="230"/>
        <end position="258"/>
    </location>
</feature>
<dbReference type="InterPro" id="IPR042196">
    <property type="entry name" value="FHIPEP_4"/>
</dbReference>
<dbReference type="NCBIfam" id="TIGR01398">
    <property type="entry name" value="FlhA"/>
    <property type="match status" value="1"/>
</dbReference>
<dbReference type="PIRSF" id="PIRSF005419">
    <property type="entry name" value="FlhA"/>
    <property type="match status" value="1"/>
</dbReference>
<dbReference type="KEGG" id="avp:AVENP_2549"/>
<feature type="transmembrane region" description="Helical" evidence="7">
    <location>
        <begin position="12"/>
        <end position="29"/>
    </location>
</feature>
<evidence type="ECO:0000256" key="6">
    <source>
        <dbReference type="ARBA" id="ARBA00023136"/>
    </source>
</evidence>
<evidence type="ECO:0000256" key="5">
    <source>
        <dbReference type="ARBA" id="ARBA00022989"/>
    </source>
</evidence>
<comment type="function">
    <text evidence="7">Required for formation of the rod structure of the flagellar apparatus. Together with FliI and FliH, may constitute the export apparatus of flagellin.</text>
</comment>
<keyword evidence="9" id="KW-1185">Reference proteome</keyword>
<dbReference type="Gene3D" id="3.40.50.12790">
    <property type="entry name" value="FHIPEP family, domain 4"/>
    <property type="match status" value="1"/>
</dbReference>
<dbReference type="PANTHER" id="PTHR30161:SF1">
    <property type="entry name" value="FLAGELLAR BIOSYNTHESIS PROTEIN FLHA-RELATED"/>
    <property type="match status" value="1"/>
</dbReference>
<dbReference type="GO" id="GO:0009306">
    <property type="term" value="P:protein secretion"/>
    <property type="evidence" value="ECO:0007669"/>
    <property type="project" value="InterPro"/>
</dbReference>
<dbReference type="Proteomes" id="UP000503482">
    <property type="component" value="Chromosome"/>
</dbReference>
<keyword evidence="3 7" id="KW-1003">Cell membrane</keyword>
<dbReference type="InterPro" id="IPR006301">
    <property type="entry name" value="FlhA"/>
</dbReference>
<keyword evidence="7" id="KW-1006">Bacterial flagellum protein export</keyword>
<reference evidence="8 9" key="1">
    <citation type="submission" date="2020-05" db="EMBL/GenBank/DDBJ databases">
        <title>Complete genome sequencing of Campylobacter and Arcobacter type strains.</title>
        <authorList>
            <person name="Miller W.G."/>
            <person name="Yee E."/>
        </authorList>
    </citation>
    <scope>NUCLEOTIDE SEQUENCE [LARGE SCALE GENOMIC DNA]</scope>
    <source>
        <strain evidence="8 9">LMG 26156</strain>
    </source>
</reference>
<keyword evidence="7" id="KW-1005">Bacterial flagellum biogenesis</keyword>
<dbReference type="InterPro" id="IPR042194">
    <property type="entry name" value="FHIPEP_1"/>
</dbReference>
<dbReference type="Gene3D" id="1.10.8.540">
    <property type="entry name" value="FHIPEP family, domain 3"/>
    <property type="match status" value="1"/>
</dbReference>
<dbReference type="InterPro" id="IPR042193">
    <property type="entry name" value="FHIPEP_3"/>
</dbReference>
<dbReference type="PANTHER" id="PTHR30161">
    <property type="entry name" value="FLAGELLAR EXPORT PROTEIN, MEMBRANE FLHA SUBUNIT-RELATED"/>
    <property type="match status" value="1"/>
</dbReference>
<comment type="similarity">
    <text evidence="2 7">Belongs to the FHIPEP (flagella/HR/invasion proteins export pore) family.</text>
</comment>
<accession>A0AAE7BD23</accession>
<evidence type="ECO:0000256" key="3">
    <source>
        <dbReference type="ARBA" id="ARBA00022475"/>
    </source>
</evidence>
<keyword evidence="4 7" id="KW-0812">Transmembrane</keyword>
<keyword evidence="7" id="KW-0653">Protein transport</keyword>
<gene>
    <name evidence="7 8" type="primary">flhA</name>
    <name evidence="8" type="ORF">AVENP_2549</name>
</gene>
<keyword evidence="6 7" id="KW-0472">Membrane</keyword>
<keyword evidence="8" id="KW-0966">Cell projection</keyword>
<dbReference type="Gene3D" id="3.40.30.60">
    <property type="entry name" value="FHIPEP family, domain 1"/>
    <property type="match status" value="1"/>
</dbReference>
<sequence length="703" mass="77791">MNIKKFFTKDLIVVALFVSILLIIIVPLPRGILDFFLVISLSISLLILLISLYIQKPSDLTTFPTLILIFALFRLSLNIATTRSILSEGHNGPDAVSSIISAFGEFVVGGNMVIGIIIFIILVLINFMVVTKGATRVAEVTARFTLDSMPGKQMAIDADLNAGFIDDKQAQARRKSLISEANFYGAMDGSSKFVKGDAVAGIIITIVNLVGGILIGLFQHDMTISESGEIYTILTIGDGLVAQIPALILSTATAIIITRSNMDEENFASQSISQLINDSKALILLGIGMVLFGFIPGFPTGILMGMGFLMIFIGYVINMINDKQDNSITRFFKTEIVKAKVDDDINVLKEKKKSMAIADETQTIENIMKLEVLELKLGIRLLQLVQGNSELLDKIRAIRKTIASELGFVIPQIRISDDANLSPNEYQLYLKRIPLVKGRVEVDKLLAMGGLANEKLVGLKVKEPVFNLDATWITNDIKEEALMKGFTVVDAPTIISTHISEIIKKHAEDIITRQDIVDIVERLKKDFPIVIEEAMKVTSYGSLLKVCRDLLHEKIPIVDMLTIIEAIADIAEFTKAPEILLEHVRAKLYRLITQKFKDNDGVLHIVTIKPDLEQQFIGKLQEHHGVSQLMISIAEINNLVTKTKKLLDDVEAKGFSKVTMVVDPVLRKRISEIYEKFGLQISVLSHAELDSKANFAIEGTLEF</sequence>
<organism evidence="8 9">
    <name type="scientific">Arcobacter venerupis</name>
    <dbReference type="NCBI Taxonomy" id="1054033"/>
    <lineage>
        <taxon>Bacteria</taxon>
        <taxon>Pseudomonadati</taxon>
        <taxon>Campylobacterota</taxon>
        <taxon>Epsilonproteobacteria</taxon>
        <taxon>Campylobacterales</taxon>
        <taxon>Arcobacteraceae</taxon>
        <taxon>Arcobacter</taxon>
    </lineage>
</organism>
<keyword evidence="8" id="KW-0282">Flagellum</keyword>
<evidence type="ECO:0000256" key="1">
    <source>
        <dbReference type="ARBA" id="ARBA00004651"/>
    </source>
</evidence>
<dbReference type="GO" id="GO:0044780">
    <property type="term" value="P:bacterial-type flagellum assembly"/>
    <property type="evidence" value="ECO:0007669"/>
    <property type="project" value="InterPro"/>
</dbReference>
<evidence type="ECO:0000256" key="2">
    <source>
        <dbReference type="ARBA" id="ARBA00008835"/>
    </source>
</evidence>
<dbReference type="Pfam" id="PF00771">
    <property type="entry name" value="FHIPEP"/>
    <property type="match status" value="1"/>
</dbReference>
<dbReference type="InterPro" id="IPR001712">
    <property type="entry name" value="T3SS_FHIPEP"/>
</dbReference>
<dbReference type="AlphaFoldDB" id="A0AAE7BD23"/>
<evidence type="ECO:0000256" key="4">
    <source>
        <dbReference type="ARBA" id="ARBA00022692"/>
    </source>
</evidence>
<dbReference type="EMBL" id="CP053840">
    <property type="protein sequence ID" value="QKF68045.1"/>
    <property type="molecule type" value="Genomic_DNA"/>
</dbReference>
<evidence type="ECO:0000313" key="8">
    <source>
        <dbReference type="EMBL" id="QKF68045.1"/>
    </source>
</evidence>